<dbReference type="SUPFAM" id="SSF56796">
    <property type="entry name" value="Dehydroquinate synthase-like"/>
    <property type="match status" value="1"/>
</dbReference>
<organism evidence="6 7">
    <name type="scientific">Idiomarina aquatica</name>
    <dbReference type="NCBI Taxonomy" id="1327752"/>
    <lineage>
        <taxon>Bacteria</taxon>
        <taxon>Pseudomonadati</taxon>
        <taxon>Pseudomonadota</taxon>
        <taxon>Gammaproteobacteria</taxon>
        <taxon>Alteromonadales</taxon>
        <taxon>Idiomarinaceae</taxon>
        <taxon>Idiomarina</taxon>
    </lineage>
</organism>
<dbReference type="Proteomes" id="UP000295531">
    <property type="component" value="Unassembled WGS sequence"/>
</dbReference>
<evidence type="ECO:0000259" key="5">
    <source>
        <dbReference type="Pfam" id="PF25137"/>
    </source>
</evidence>
<keyword evidence="3" id="KW-0560">Oxidoreductase</keyword>
<dbReference type="Pfam" id="PF00465">
    <property type="entry name" value="Fe-ADH"/>
    <property type="match status" value="1"/>
</dbReference>
<feature type="domain" description="Alcohol dehydrogenase iron-type/glycerol dehydrogenase GldA" evidence="4">
    <location>
        <begin position="13"/>
        <end position="181"/>
    </location>
</feature>
<comment type="cofactor">
    <cofactor evidence="1">
        <name>Fe cation</name>
        <dbReference type="ChEBI" id="CHEBI:24875"/>
    </cofactor>
</comment>
<dbReference type="Gene3D" id="1.20.1090.10">
    <property type="entry name" value="Dehydroquinate synthase-like - alpha domain"/>
    <property type="match status" value="1"/>
</dbReference>
<gene>
    <name evidence="6" type="ORF">DEU29_1178</name>
</gene>
<sequence length="387" mass="41823">MTETRVQVFKTARRLLTGYGASAQLAAEAEDLMMKRPLIVTDKGVLGSGVIEPILERFKHDFADSTSLYSDISAEPETHVVEDCCHSFTANKCDGIIAIGGGSAMDTAKAVAVYIGDDRKLEALFGEDQVRTRETPLICLPTTAGTGSEVTNIAILSDVNAQLKKGIVSNQLLPDVAIVAPELTVSCPPAVTAASGVDALVHAVESYLSNFSTELTRPLSLRAMTMINKSLLHAYENPKDMKAREQMATASLMAGLAFGNAGVGAVHALAYPLGGRFHLSHGVSNAVMFTEVMRWNYSYCRSLFLDIAYALGAPQTLIEEEAGDFVVERLTQLCEQVNIPKTLREFDIPKEVIPELAESAHGVTRLLRNNPRELSVEDIAAIYTAVY</sequence>
<dbReference type="CDD" id="cd08551">
    <property type="entry name" value="Fe-ADH"/>
    <property type="match status" value="1"/>
</dbReference>
<proteinExistence type="inferred from homology"/>
<dbReference type="AlphaFoldDB" id="A0A4R6NZZ3"/>
<dbReference type="PANTHER" id="PTHR11496:SF102">
    <property type="entry name" value="ALCOHOL DEHYDROGENASE 4"/>
    <property type="match status" value="1"/>
</dbReference>
<evidence type="ECO:0000256" key="2">
    <source>
        <dbReference type="ARBA" id="ARBA00007358"/>
    </source>
</evidence>
<dbReference type="Pfam" id="PF25137">
    <property type="entry name" value="ADH_Fe_C"/>
    <property type="match status" value="1"/>
</dbReference>
<evidence type="ECO:0000259" key="4">
    <source>
        <dbReference type="Pfam" id="PF00465"/>
    </source>
</evidence>
<dbReference type="EMBL" id="SNXI01000017">
    <property type="protein sequence ID" value="TDP29430.1"/>
    <property type="molecule type" value="Genomic_DNA"/>
</dbReference>
<dbReference type="FunFam" id="1.20.1090.10:FF:000001">
    <property type="entry name" value="Aldehyde-alcohol dehydrogenase"/>
    <property type="match status" value="1"/>
</dbReference>
<reference evidence="6 7" key="1">
    <citation type="submission" date="2019-03" db="EMBL/GenBank/DDBJ databases">
        <title>Freshwater and sediment microbial communities from various areas in North America, analyzing microbe dynamics in response to fracking.</title>
        <authorList>
            <person name="Lamendella R."/>
        </authorList>
    </citation>
    <scope>NUCLEOTIDE SEQUENCE [LARGE SCALE GENOMIC DNA]</scope>
    <source>
        <strain evidence="6 7">18_TX</strain>
    </source>
</reference>
<dbReference type="InterPro" id="IPR056798">
    <property type="entry name" value="ADH_Fe_C"/>
</dbReference>
<dbReference type="PANTHER" id="PTHR11496">
    <property type="entry name" value="ALCOHOL DEHYDROGENASE"/>
    <property type="match status" value="1"/>
</dbReference>
<dbReference type="OrthoDB" id="9815791at2"/>
<dbReference type="InterPro" id="IPR039697">
    <property type="entry name" value="Alcohol_dehydrogenase_Fe"/>
</dbReference>
<dbReference type="GO" id="GO:0046872">
    <property type="term" value="F:metal ion binding"/>
    <property type="evidence" value="ECO:0007669"/>
    <property type="project" value="InterPro"/>
</dbReference>
<keyword evidence="7" id="KW-1185">Reference proteome</keyword>
<comment type="similarity">
    <text evidence="2">Belongs to the iron-containing alcohol dehydrogenase family.</text>
</comment>
<dbReference type="GO" id="GO:0004022">
    <property type="term" value="F:alcohol dehydrogenase (NAD+) activity"/>
    <property type="evidence" value="ECO:0007669"/>
    <property type="project" value="TreeGrafter"/>
</dbReference>
<evidence type="ECO:0000313" key="7">
    <source>
        <dbReference type="Proteomes" id="UP000295531"/>
    </source>
</evidence>
<evidence type="ECO:0000256" key="1">
    <source>
        <dbReference type="ARBA" id="ARBA00001962"/>
    </source>
</evidence>
<dbReference type="FunFam" id="3.40.50.1970:FF:000003">
    <property type="entry name" value="Alcohol dehydrogenase, iron-containing"/>
    <property type="match status" value="1"/>
</dbReference>
<protein>
    <submittedName>
        <fullName evidence="6">Alcohol dehydrogenase class IV</fullName>
    </submittedName>
</protein>
<dbReference type="Gene3D" id="3.40.50.1970">
    <property type="match status" value="1"/>
</dbReference>
<name>A0A4R6NZZ3_9GAMM</name>
<comment type="caution">
    <text evidence="6">The sequence shown here is derived from an EMBL/GenBank/DDBJ whole genome shotgun (WGS) entry which is preliminary data.</text>
</comment>
<evidence type="ECO:0000256" key="3">
    <source>
        <dbReference type="ARBA" id="ARBA00023002"/>
    </source>
</evidence>
<accession>A0A4R6NZZ3</accession>
<evidence type="ECO:0000313" key="6">
    <source>
        <dbReference type="EMBL" id="TDP29430.1"/>
    </source>
</evidence>
<dbReference type="InterPro" id="IPR001670">
    <property type="entry name" value="ADH_Fe/GldA"/>
</dbReference>
<feature type="domain" description="Fe-containing alcohol dehydrogenase-like C-terminal" evidence="5">
    <location>
        <begin position="192"/>
        <end position="387"/>
    </location>
</feature>
<dbReference type="RefSeq" id="WP_133540423.1">
    <property type="nucleotide sequence ID" value="NZ_SNXI01000017.1"/>
</dbReference>